<keyword evidence="4" id="KW-1185">Reference proteome</keyword>
<gene>
    <name evidence="3" type="ORF">SAMN05216251_10769</name>
</gene>
<dbReference type="AlphaFoldDB" id="A0A1I2EZS6"/>
<evidence type="ECO:0000256" key="2">
    <source>
        <dbReference type="SAM" id="SignalP"/>
    </source>
</evidence>
<dbReference type="PANTHER" id="PTHR15462">
    <property type="entry name" value="SERINE PROTEASE"/>
    <property type="match status" value="1"/>
</dbReference>
<evidence type="ECO:0000313" key="4">
    <source>
        <dbReference type="Proteomes" id="UP000199323"/>
    </source>
</evidence>
<evidence type="ECO:0000313" key="3">
    <source>
        <dbReference type="EMBL" id="SFE98213.1"/>
    </source>
</evidence>
<dbReference type="PANTHER" id="PTHR15462:SF19">
    <property type="entry name" value="PEPTIDASE S1 DOMAIN-CONTAINING PROTEIN"/>
    <property type="match status" value="1"/>
</dbReference>
<dbReference type="PROSITE" id="PS00134">
    <property type="entry name" value="TRYPSIN_HIS"/>
    <property type="match status" value="1"/>
</dbReference>
<dbReference type="EMBL" id="FONG01000007">
    <property type="protein sequence ID" value="SFE98213.1"/>
    <property type="molecule type" value="Genomic_DNA"/>
</dbReference>
<dbReference type="RefSeq" id="WP_093713750.1">
    <property type="nucleotide sequence ID" value="NZ_FONG01000007.1"/>
</dbReference>
<dbReference type="SUPFAM" id="SSF50494">
    <property type="entry name" value="Trypsin-like serine proteases"/>
    <property type="match status" value="1"/>
</dbReference>
<feature type="signal peptide" evidence="2">
    <location>
        <begin position="1"/>
        <end position="30"/>
    </location>
</feature>
<dbReference type="OrthoDB" id="5121599at2"/>
<dbReference type="InterPro" id="IPR018114">
    <property type="entry name" value="TRYPSIN_HIS"/>
</dbReference>
<dbReference type="GO" id="GO:0004252">
    <property type="term" value="F:serine-type endopeptidase activity"/>
    <property type="evidence" value="ECO:0007669"/>
    <property type="project" value="InterPro"/>
</dbReference>
<dbReference type="InterPro" id="IPR050966">
    <property type="entry name" value="Glutamyl_endopeptidase"/>
</dbReference>
<organism evidence="3 4">
    <name type="scientific">Actinacidiphila alni</name>
    <dbReference type="NCBI Taxonomy" id="380248"/>
    <lineage>
        <taxon>Bacteria</taxon>
        <taxon>Bacillati</taxon>
        <taxon>Actinomycetota</taxon>
        <taxon>Actinomycetes</taxon>
        <taxon>Kitasatosporales</taxon>
        <taxon>Streptomycetaceae</taxon>
        <taxon>Actinacidiphila</taxon>
    </lineage>
</organism>
<name>A0A1I2EZS6_9ACTN</name>
<evidence type="ECO:0008006" key="5">
    <source>
        <dbReference type="Google" id="ProtNLM"/>
    </source>
</evidence>
<dbReference type="InterPro" id="IPR009003">
    <property type="entry name" value="Peptidase_S1_PA"/>
</dbReference>
<proteinExistence type="predicted"/>
<feature type="chain" id="PRO_5011675773" description="Peptidase" evidence="2">
    <location>
        <begin position="31"/>
        <end position="358"/>
    </location>
</feature>
<dbReference type="PROSITE" id="PS51257">
    <property type="entry name" value="PROKAR_LIPOPROTEIN"/>
    <property type="match status" value="1"/>
</dbReference>
<dbReference type="InterPro" id="IPR006311">
    <property type="entry name" value="TAT_signal"/>
</dbReference>
<sequence>MHVRRTTTGLAAALTTALALALACAAPALAAAPDAAHASAGHASAAHVSAGHASATKVSAAAQDAALRFWTPQRLRAARDVTSLAVPDGAAPPRTAPAATAGQHPVLVPPALGPAAATSRTANGTSAAPAVSSPGAWNGGGLIATTAGKVFFQNASGGTFACSATVANSNNKSVVLTAGHCVVNAGTGEVYRNWVFIPGYGNGNRPFGTFTAQTLFHDGQYVSTGGNANYDFAFARVAPLNGRTLVDTVGAEGIAFNSPTGQFVYSFGYGGSAAEGGGERLNYCTGTEFPDAGRAGSTMWGIDCVQTGGSSGGGFLSNFNASGGGGYLVGNISVSAGSNEYHPYLGNEALSLYQQAGA</sequence>
<dbReference type="STRING" id="380248.SAMN05216251_10769"/>
<evidence type="ECO:0000256" key="1">
    <source>
        <dbReference type="ARBA" id="ARBA00022729"/>
    </source>
</evidence>
<dbReference type="InterPro" id="IPR043504">
    <property type="entry name" value="Peptidase_S1_PA_chymotrypsin"/>
</dbReference>
<keyword evidence="1 2" id="KW-0732">Signal</keyword>
<dbReference type="Gene3D" id="2.40.10.10">
    <property type="entry name" value="Trypsin-like serine proteases"/>
    <property type="match status" value="2"/>
</dbReference>
<accession>A0A1I2EZS6</accession>
<dbReference type="GO" id="GO:0006508">
    <property type="term" value="P:proteolysis"/>
    <property type="evidence" value="ECO:0007669"/>
    <property type="project" value="InterPro"/>
</dbReference>
<protein>
    <recommendedName>
        <fullName evidence="5">Peptidase</fullName>
    </recommendedName>
</protein>
<dbReference type="PROSITE" id="PS51318">
    <property type="entry name" value="TAT"/>
    <property type="match status" value="1"/>
</dbReference>
<reference evidence="3 4" key="1">
    <citation type="submission" date="2016-10" db="EMBL/GenBank/DDBJ databases">
        <authorList>
            <person name="de Groot N.N."/>
        </authorList>
    </citation>
    <scope>NUCLEOTIDE SEQUENCE [LARGE SCALE GENOMIC DNA]</scope>
    <source>
        <strain evidence="3 4">CGMCC 4.3510</strain>
    </source>
</reference>
<dbReference type="Proteomes" id="UP000199323">
    <property type="component" value="Unassembled WGS sequence"/>
</dbReference>